<proteinExistence type="predicted"/>
<sequence>MMRKFVGLLLLVMFASMSCSVVLAESGGGKSYLPLVFGAGAKSPVFSATYTAAFARQDMFGEKIKLVRSKDWGWDELAEFKGPNPLPDEMVVFENKDTGPCLIYRLYSVRAVLLLKCQKIAEDPQVLYMMYNSDTFTNLSAVFLSDKLLLVWQEGQNVIYSAQLSWEKDRFVFVVLDSWEGFAPAISENGEAAFYGAIPGSSKIGLFVADSSRELSSATLVDSWDMSGIIGDVMGQMIALSPNGLLAYSKVLSNAEYPIARGVPVREAGIRAMSWYDDTTLLVQTGGGITAVIHACSVSAGAWRCVPLTNGYSPVQVGEGLVAHLYMDSSPLVGDDESWAKPCITKLFPRVEMICLDNPQNADYMYPRRVLILN</sequence>
<organism evidence="2 3">
    <name type="scientific">candidate division WWE3 bacterium CG09_land_8_20_14_0_10_39_24</name>
    <dbReference type="NCBI Taxonomy" id="1975088"/>
    <lineage>
        <taxon>Bacteria</taxon>
        <taxon>Katanobacteria</taxon>
    </lineage>
</organism>
<comment type="caution">
    <text evidence="2">The sequence shown here is derived from an EMBL/GenBank/DDBJ whole genome shotgun (WGS) entry which is preliminary data.</text>
</comment>
<protein>
    <submittedName>
        <fullName evidence="2">Uncharacterized protein</fullName>
    </submittedName>
</protein>
<evidence type="ECO:0000313" key="3">
    <source>
        <dbReference type="Proteomes" id="UP000230787"/>
    </source>
</evidence>
<feature type="signal peptide" evidence="1">
    <location>
        <begin position="1"/>
        <end position="24"/>
    </location>
</feature>
<accession>A0A2H0WKI3</accession>
<dbReference type="PROSITE" id="PS51257">
    <property type="entry name" value="PROKAR_LIPOPROTEIN"/>
    <property type="match status" value="1"/>
</dbReference>
<dbReference type="Proteomes" id="UP000230787">
    <property type="component" value="Unassembled WGS sequence"/>
</dbReference>
<gene>
    <name evidence="2" type="ORF">COT69_00070</name>
</gene>
<evidence type="ECO:0000313" key="2">
    <source>
        <dbReference type="EMBL" id="PIS13193.1"/>
    </source>
</evidence>
<evidence type="ECO:0000256" key="1">
    <source>
        <dbReference type="SAM" id="SignalP"/>
    </source>
</evidence>
<keyword evidence="1" id="KW-0732">Signal</keyword>
<reference evidence="3" key="1">
    <citation type="submission" date="2017-09" db="EMBL/GenBank/DDBJ databases">
        <title>Depth-based differentiation of microbial function through sediment-hosted aquifers and enrichment of novel symbionts in the deep terrestrial subsurface.</title>
        <authorList>
            <person name="Probst A.J."/>
            <person name="Ladd B."/>
            <person name="Jarett J.K."/>
            <person name="Geller-Mcgrath D.E."/>
            <person name="Sieber C.M.K."/>
            <person name="Emerson J.B."/>
            <person name="Anantharaman K."/>
            <person name="Thomas B.C."/>
            <person name="Malmstrom R."/>
            <person name="Stieglmeier M."/>
            <person name="Klingl A."/>
            <person name="Woyke T."/>
            <person name="Ryan C.M."/>
            <person name="Banfield J.F."/>
        </authorList>
    </citation>
    <scope>NUCLEOTIDE SEQUENCE [LARGE SCALE GENOMIC DNA]</scope>
</reference>
<dbReference type="AlphaFoldDB" id="A0A2H0WKI3"/>
<dbReference type="EMBL" id="PEZN01000001">
    <property type="protein sequence ID" value="PIS13193.1"/>
    <property type="molecule type" value="Genomic_DNA"/>
</dbReference>
<feature type="chain" id="PRO_5013816413" evidence="1">
    <location>
        <begin position="25"/>
        <end position="374"/>
    </location>
</feature>
<name>A0A2H0WKI3_UNCKA</name>